<dbReference type="EMBL" id="AZIL01000233">
    <property type="protein sequence ID" value="EWM28921.1"/>
    <property type="molecule type" value="Genomic_DNA"/>
</dbReference>
<keyword evidence="3" id="KW-1185">Reference proteome</keyword>
<name>W7U7Y0_9STRA</name>
<sequence>MMISSPLDLPLSPANGTSTATSVVSDGQEKVGFTQDAMQDSGGTKHGEREDREEDWRRDREDEEGRDGEGRLRRAALAEKDYAEDNEGNGGVEESTSEVAERQEAVGSEEGGKEGEVEGAGEGPPVREEENDGTFVHLSNLRLNVRRKE</sequence>
<evidence type="ECO:0000313" key="3">
    <source>
        <dbReference type="Proteomes" id="UP000019335"/>
    </source>
</evidence>
<dbReference type="OrthoDB" id="199980at2759"/>
<feature type="region of interest" description="Disordered" evidence="1">
    <location>
        <begin position="1"/>
        <end position="149"/>
    </location>
</feature>
<feature type="compositionally biased region" description="Basic and acidic residues" evidence="1">
    <location>
        <begin position="43"/>
        <end position="60"/>
    </location>
</feature>
<evidence type="ECO:0000256" key="1">
    <source>
        <dbReference type="SAM" id="MobiDB-lite"/>
    </source>
</evidence>
<dbReference type="AlphaFoldDB" id="W7U7Y0"/>
<feature type="compositionally biased region" description="Basic and acidic residues" evidence="1">
    <location>
        <begin position="67"/>
        <end position="83"/>
    </location>
</feature>
<dbReference type="Proteomes" id="UP000019335">
    <property type="component" value="Chromosome 4"/>
</dbReference>
<feature type="compositionally biased region" description="Basic and acidic residues" evidence="1">
    <location>
        <begin position="99"/>
        <end position="116"/>
    </location>
</feature>
<protein>
    <submittedName>
        <fullName evidence="2">Uncharacterized protein</fullName>
    </submittedName>
</protein>
<proteinExistence type="predicted"/>
<feature type="compositionally biased region" description="Polar residues" evidence="1">
    <location>
        <begin position="14"/>
        <end position="25"/>
    </location>
</feature>
<organism evidence="2 3">
    <name type="scientific">Nannochloropsis gaditana</name>
    <dbReference type="NCBI Taxonomy" id="72520"/>
    <lineage>
        <taxon>Eukaryota</taxon>
        <taxon>Sar</taxon>
        <taxon>Stramenopiles</taxon>
        <taxon>Ochrophyta</taxon>
        <taxon>Eustigmatophyceae</taxon>
        <taxon>Eustigmatales</taxon>
        <taxon>Monodopsidaceae</taxon>
        <taxon>Nannochloropsis</taxon>
    </lineage>
</organism>
<gene>
    <name evidence="2" type="ORF">Naga_100441g5</name>
</gene>
<evidence type="ECO:0000313" key="2">
    <source>
        <dbReference type="EMBL" id="EWM28921.1"/>
    </source>
</evidence>
<reference evidence="2 3" key="1">
    <citation type="journal article" date="2014" name="Mol. Plant">
        <title>Chromosome Scale Genome Assembly and Transcriptome Profiling of Nannochloropsis gaditana in Nitrogen Depletion.</title>
        <authorList>
            <person name="Corteggiani Carpinelli E."/>
            <person name="Telatin A."/>
            <person name="Vitulo N."/>
            <person name="Forcato C."/>
            <person name="D'Angelo M."/>
            <person name="Schiavon R."/>
            <person name="Vezzi A."/>
            <person name="Giacometti G.M."/>
            <person name="Morosinotto T."/>
            <person name="Valle G."/>
        </authorList>
    </citation>
    <scope>NUCLEOTIDE SEQUENCE [LARGE SCALE GENOMIC DNA]</scope>
    <source>
        <strain evidence="2 3">B-31</strain>
    </source>
</reference>
<accession>W7U7Y0</accession>
<comment type="caution">
    <text evidence="2">The sequence shown here is derived from an EMBL/GenBank/DDBJ whole genome shotgun (WGS) entry which is preliminary data.</text>
</comment>